<dbReference type="OrthoDB" id="3215922at2"/>
<evidence type="ECO:0000313" key="3">
    <source>
        <dbReference type="EMBL" id="RIV40005.1"/>
    </source>
</evidence>
<dbReference type="InterPro" id="IPR012337">
    <property type="entry name" value="RNaseH-like_sf"/>
</dbReference>
<dbReference type="Gene3D" id="3.30.420.10">
    <property type="entry name" value="Ribonuclease H-like superfamily/Ribonuclease H"/>
    <property type="match status" value="1"/>
</dbReference>
<dbReference type="InterPro" id="IPR048020">
    <property type="entry name" value="Transpos_IS3"/>
</dbReference>
<comment type="caution">
    <text evidence="3">The sequence shown here is derived from an EMBL/GenBank/DDBJ whole genome shotgun (WGS) entry which is preliminary data.</text>
</comment>
<evidence type="ECO:0000256" key="1">
    <source>
        <dbReference type="ARBA" id="ARBA00002286"/>
    </source>
</evidence>
<dbReference type="InterPro" id="IPR025948">
    <property type="entry name" value="HTH-like_dom"/>
</dbReference>
<dbReference type="InterPro" id="IPR001584">
    <property type="entry name" value="Integrase_cat-core"/>
</dbReference>
<feature type="domain" description="Integrase catalytic" evidence="2">
    <location>
        <begin position="124"/>
        <end position="288"/>
    </location>
</feature>
<gene>
    <name evidence="3" type="ORF">D2L64_06665</name>
</gene>
<dbReference type="GO" id="GO:0003676">
    <property type="term" value="F:nucleic acid binding"/>
    <property type="evidence" value="ECO:0007669"/>
    <property type="project" value="InterPro"/>
</dbReference>
<comment type="function">
    <text evidence="1">Involved in the transposition of the insertion sequence.</text>
</comment>
<dbReference type="Pfam" id="PF13333">
    <property type="entry name" value="rve_2"/>
    <property type="match status" value="1"/>
</dbReference>
<organism evidence="3 4">
    <name type="scientific">Micromonospora radicis</name>
    <dbReference type="NCBI Taxonomy" id="1894971"/>
    <lineage>
        <taxon>Bacteria</taxon>
        <taxon>Bacillati</taxon>
        <taxon>Actinomycetota</taxon>
        <taxon>Actinomycetes</taxon>
        <taxon>Micromonosporales</taxon>
        <taxon>Micromonosporaceae</taxon>
        <taxon>Micromonospora</taxon>
    </lineage>
</organism>
<dbReference type="NCBIfam" id="NF033516">
    <property type="entry name" value="transpos_IS3"/>
    <property type="match status" value="1"/>
</dbReference>
<dbReference type="AlphaFoldDB" id="A0A418MYP0"/>
<proteinExistence type="predicted"/>
<dbReference type="InterPro" id="IPR036397">
    <property type="entry name" value="RNaseH_sf"/>
</dbReference>
<keyword evidence="4" id="KW-1185">Reference proteome</keyword>
<dbReference type="PANTHER" id="PTHR46889">
    <property type="entry name" value="TRANSPOSASE INSF FOR INSERTION SEQUENCE IS3B-RELATED"/>
    <property type="match status" value="1"/>
</dbReference>
<evidence type="ECO:0000259" key="2">
    <source>
        <dbReference type="PROSITE" id="PS50994"/>
    </source>
</evidence>
<dbReference type="EMBL" id="QXEC01000004">
    <property type="protein sequence ID" value="RIV40005.1"/>
    <property type="molecule type" value="Genomic_DNA"/>
</dbReference>
<protein>
    <submittedName>
        <fullName evidence="3">IS3 family transposase</fullName>
    </submittedName>
</protein>
<reference evidence="3 4" key="1">
    <citation type="submission" date="2018-08" db="EMBL/GenBank/DDBJ databases">
        <title>Jishengella sp. nov., isolated from a root of Azadirachta indica A. Juss. var. siamensis Valenton.</title>
        <authorList>
            <person name="Kuncharoen N."/>
            <person name="Tanasupawat S."/>
            <person name="Kudo T."/>
            <person name="Ohkuma M."/>
        </authorList>
    </citation>
    <scope>NUCLEOTIDE SEQUENCE [LARGE SCALE GENOMIC DNA]</scope>
    <source>
        <strain evidence="3 4">AZ1-13</strain>
    </source>
</reference>
<name>A0A418MYP0_9ACTN</name>
<sequence>MSVAAFIASQRTEHAVPHAVACRALGVSESWFYKWRGRRPSPRQDRRTRLTDAVRRVFDASGGTYGSPRVGDELREQGWRVSDNTIAALMAELGLVARAKRRRRGLTRQGKRPAAPDLVKRQFTASAPDVAWCGDMTEIATQEGKLYLATVIDLYSRRILGYAMGDRHDAGLVVAALNMAAVTRGGDVAAVIFHSDRGSEYCSADFARTCARWKVRQSMGRVGSCFDNAVAEATFSTIKVEYVHRHQFRTRTEARLKIATWITDFYNRRRRHSVCDGRSPIDYERPTTRVLENQAA</sequence>
<dbReference type="SUPFAM" id="SSF53098">
    <property type="entry name" value="Ribonuclease H-like"/>
    <property type="match status" value="1"/>
</dbReference>
<dbReference type="Pfam" id="PF13276">
    <property type="entry name" value="HTH_21"/>
    <property type="match status" value="1"/>
</dbReference>
<evidence type="ECO:0000313" key="4">
    <source>
        <dbReference type="Proteomes" id="UP000283832"/>
    </source>
</evidence>
<dbReference type="PROSITE" id="PS50994">
    <property type="entry name" value="INTEGRASE"/>
    <property type="match status" value="1"/>
</dbReference>
<dbReference type="Proteomes" id="UP000283832">
    <property type="component" value="Unassembled WGS sequence"/>
</dbReference>
<dbReference type="Pfam" id="PF00665">
    <property type="entry name" value="rve"/>
    <property type="match status" value="1"/>
</dbReference>
<dbReference type="GO" id="GO:0015074">
    <property type="term" value="P:DNA integration"/>
    <property type="evidence" value="ECO:0007669"/>
    <property type="project" value="InterPro"/>
</dbReference>
<dbReference type="InterPro" id="IPR050900">
    <property type="entry name" value="Transposase_IS3/IS150/IS904"/>
</dbReference>
<accession>A0A418MYP0</accession>
<dbReference type="PANTHER" id="PTHR46889:SF4">
    <property type="entry name" value="TRANSPOSASE INSO FOR INSERTION SEQUENCE ELEMENT IS911B-RELATED"/>
    <property type="match status" value="1"/>
</dbReference>